<comment type="caution">
    <text evidence="1">The sequence shown here is derived from an EMBL/GenBank/DDBJ whole genome shotgun (WGS) entry which is preliminary data.</text>
</comment>
<dbReference type="EMBL" id="MLJW01003180">
    <property type="protein sequence ID" value="OIQ72654.1"/>
    <property type="molecule type" value="Genomic_DNA"/>
</dbReference>
<reference evidence="1" key="1">
    <citation type="submission" date="2016-10" db="EMBL/GenBank/DDBJ databases">
        <title>Sequence of Gallionella enrichment culture.</title>
        <authorList>
            <person name="Poehlein A."/>
            <person name="Muehling M."/>
            <person name="Daniel R."/>
        </authorList>
    </citation>
    <scope>NUCLEOTIDE SEQUENCE</scope>
</reference>
<proteinExistence type="predicted"/>
<gene>
    <name evidence="1" type="ORF">GALL_457150</name>
</gene>
<sequence>MIEDPQLPFFIEWNVDPSEHPSFGGKPGIRVERLVIAGDRDSVCEWLGEPVEHPLDDVEVTWIDPSENDGATGLVAVEIRTPKGLVRID</sequence>
<dbReference type="AlphaFoldDB" id="A0A1J5PM78"/>
<organism evidence="1">
    <name type="scientific">mine drainage metagenome</name>
    <dbReference type="NCBI Taxonomy" id="410659"/>
    <lineage>
        <taxon>unclassified sequences</taxon>
        <taxon>metagenomes</taxon>
        <taxon>ecological metagenomes</taxon>
    </lineage>
</organism>
<accession>A0A1J5PM78</accession>
<name>A0A1J5PM78_9ZZZZ</name>
<protein>
    <submittedName>
        <fullName evidence="1">Uncharacterized protein</fullName>
    </submittedName>
</protein>
<evidence type="ECO:0000313" key="1">
    <source>
        <dbReference type="EMBL" id="OIQ72654.1"/>
    </source>
</evidence>